<dbReference type="SMART" id="SM00342">
    <property type="entry name" value="HTH_ARAC"/>
    <property type="match status" value="1"/>
</dbReference>
<sequence length="328" mass="35906">MTGRPPDPPQPDPPPPDHLRRLLDAVLDEANDDLGAMAGGAFTSQFHFARQVRRGSGEPPIALRRRVLLERAAWQMQRGASVTDTAFASGYSSVEGFSRAFARAYGHPPTALPPAERVGHWLPAPNGIHFHSPTALYVDSTADADGAAAPSGDVVALLTRHDIADIGVLIEAVASLGPSEYRRRRLPGSAPRAWDGPDESISQVMWHLVVSREPWLSTIAGDTMPDLTPVEDVAVLRDRHADVSARWLATIRDIERRDAWSDRVIDALCEPPESFLLGQIVAHELTFSAHRRLLVRWMLRDAGVDVDVPALDPDPIIWHRRHTGGGVP</sequence>
<reference evidence="5 6" key="1">
    <citation type="journal article" date="2011" name="J. Bacteriol.">
        <title>Draft Genome Sequence of Gordonia neofelifaecis NRRL B-59395, a Cholesterol-Degrading Actinomycete.</title>
        <authorList>
            <person name="Ge F."/>
            <person name="Li W."/>
            <person name="Chen G."/>
            <person name="Liu Y."/>
            <person name="Zhang G."/>
            <person name="Yong B."/>
            <person name="Wang Q."/>
            <person name="Wang N."/>
            <person name="Huang Z."/>
            <person name="Li W."/>
            <person name="Wang J."/>
            <person name="Wu C."/>
            <person name="Xie Q."/>
            <person name="Liu G."/>
        </authorList>
    </citation>
    <scope>NUCLEOTIDE SEQUENCE [LARGE SCALE GENOMIC DNA]</scope>
    <source>
        <strain evidence="5 6">NRRL B-59395</strain>
    </source>
</reference>
<evidence type="ECO:0000256" key="1">
    <source>
        <dbReference type="ARBA" id="ARBA00023015"/>
    </source>
</evidence>
<organism evidence="5 6">
    <name type="scientific">Gordonia neofelifaecis NRRL B-59395</name>
    <dbReference type="NCBI Taxonomy" id="644548"/>
    <lineage>
        <taxon>Bacteria</taxon>
        <taxon>Bacillati</taxon>
        <taxon>Actinomycetota</taxon>
        <taxon>Actinomycetes</taxon>
        <taxon>Mycobacteriales</taxon>
        <taxon>Gordoniaceae</taxon>
        <taxon>Gordonia</taxon>
    </lineage>
</organism>
<dbReference type="STRING" id="644548.SCNU_15549"/>
<evidence type="ECO:0000256" key="2">
    <source>
        <dbReference type="ARBA" id="ARBA00023125"/>
    </source>
</evidence>
<dbReference type="Pfam" id="PF12867">
    <property type="entry name" value="DinB_2"/>
    <property type="match status" value="1"/>
</dbReference>
<evidence type="ECO:0000259" key="4">
    <source>
        <dbReference type="PROSITE" id="PS01124"/>
    </source>
</evidence>
<evidence type="ECO:0000313" key="6">
    <source>
        <dbReference type="Proteomes" id="UP000035065"/>
    </source>
</evidence>
<dbReference type="AlphaFoldDB" id="F1YMA1"/>
<keyword evidence="2" id="KW-0238">DNA-binding</keyword>
<comment type="caution">
    <text evidence="5">The sequence shown here is derived from an EMBL/GenBank/DDBJ whole genome shotgun (WGS) entry which is preliminary data.</text>
</comment>
<dbReference type="InterPro" id="IPR050204">
    <property type="entry name" value="AraC_XylS_family_regulators"/>
</dbReference>
<dbReference type="PROSITE" id="PS01124">
    <property type="entry name" value="HTH_ARAC_FAMILY_2"/>
    <property type="match status" value="1"/>
</dbReference>
<evidence type="ECO:0000256" key="3">
    <source>
        <dbReference type="ARBA" id="ARBA00023163"/>
    </source>
</evidence>
<dbReference type="SUPFAM" id="SSF46689">
    <property type="entry name" value="Homeodomain-like"/>
    <property type="match status" value="1"/>
</dbReference>
<keyword evidence="1" id="KW-0805">Transcription regulation</keyword>
<dbReference type="Gene3D" id="1.20.120.450">
    <property type="entry name" value="dinb family like domain"/>
    <property type="match status" value="1"/>
</dbReference>
<dbReference type="InterPro" id="IPR018060">
    <property type="entry name" value="HTH_AraC"/>
</dbReference>
<dbReference type="OrthoDB" id="161473at2"/>
<name>F1YMA1_9ACTN</name>
<protein>
    <submittedName>
        <fullName evidence="5">Helix-turn-helix, AraC domain protein</fullName>
    </submittedName>
</protein>
<dbReference type="InterPro" id="IPR024775">
    <property type="entry name" value="DinB-like"/>
</dbReference>
<gene>
    <name evidence="5" type="ORF">SCNU_15549</name>
</gene>
<accession>F1YMA1</accession>
<dbReference type="EMBL" id="AEUD01000014">
    <property type="protein sequence ID" value="EGD54150.1"/>
    <property type="molecule type" value="Genomic_DNA"/>
</dbReference>
<keyword evidence="6" id="KW-1185">Reference proteome</keyword>
<dbReference type="InterPro" id="IPR034660">
    <property type="entry name" value="DinB/YfiT-like"/>
</dbReference>
<dbReference type="GO" id="GO:0043565">
    <property type="term" value="F:sequence-specific DNA binding"/>
    <property type="evidence" value="ECO:0007669"/>
    <property type="project" value="InterPro"/>
</dbReference>
<dbReference type="SUPFAM" id="SSF109854">
    <property type="entry name" value="DinB/YfiT-like putative metalloenzymes"/>
    <property type="match status" value="1"/>
</dbReference>
<dbReference type="RefSeq" id="WP_009680306.1">
    <property type="nucleotide sequence ID" value="NZ_AEUD01000014.1"/>
</dbReference>
<dbReference type="InterPro" id="IPR009057">
    <property type="entry name" value="Homeodomain-like_sf"/>
</dbReference>
<dbReference type="PANTHER" id="PTHR46796">
    <property type="entry name" value="HTH-TYPE TRANSCRIPTIONAL ACTIVATOR RHAS-RELATED"/>
    <property type="match status" value="1"/>
</dbReference>
<dbReference type="Pfam" id="PF12833">
    <property type="entry name" value="HTH_18"/>
    <property type="match status" value="1"/>
</dbReference>
<dbReference type="eggNOG" id="COG2169">
    <property type="taxonomic scope" value="Bacteria"/>
</dbReference>
<proteinExistence type="predicted"/>
<dbReference type="Gene3D" id="1.10.10.60">
    <property type="entry name" value="Homeodomain-like"/>
    <property type="match status" value="1"/>
</dbReference>
<dbReference type="GO" id="GO:0003700">
    <property type="term" value="F:DNA-binding transcription factor activity"/>
    <property type="evidence" value="ECO:0007669"/>
    <property type="project" value="InterPro"/>
</dbReference>
<keyword evidence="3" id="KW-0804">Transcription</keyword>
<evidence type="ECO:0000313" key="5">
    <source>
        <dbReference type="EMBL" id="EGD54150.1"/>
    </source>
</evidence>
<dbReference type="Proteomes" id="UP000035065">
    <property type="component" value="Unassembled WGS sequence"/>
</dbReference>
<feature type="domain" description="HTH araC/xylS-type" evidence="4">
    <location>
        <begin position="17"/>
        <end position="115"/>
    </location>
</feature>